<organism evidence="1">
    <name type="scientific">Candidatus Caldatribacterium californiense</name>
    <dbReference type="NCBI Taxonomy" id="1454726"/>
    <lineage>
        <taxon>Bacteria</taxon>
        <taxon>Pseudomonadati</taxon>
        <taxon>Atribacterota</taxon>
        <taxon>Atribacteria</taxon>
        <taxon>Atribacterales</taxon>
        <taxon>Candidatus Caldatribacteriaceae</taxon>
        <taxon>Candidatus Caldatribacterium</taxon>
    </lineage>
</organism>
<sequence length="112" mass="12640">MRRLENVVRKLLHSLIDACPQQGFIPLEEYVFQEAVKAYLADLSCLDAEDMGALLSETSFLGMLQRVTGGCFLQFSRLTLFWLAEIERVLGVLREGLAQALDSRTVSLAFRE</sequence>
<dbReference type="AlphaFoldDB" id="A0A7V3YL23"/>
<proteinExistence type="predicted"/>
<dbReference type="EMBL" id="DTEN01000123">
    <property type="protein sequence ID" value="HGI74650.1"/>
    <property type="molecule type" value="Genomic_DNA"/>
</dbReference>
<protein>
    <submittedName>
        <fullName evidence="1">Uncharacterized protein</fullName>
    </submittedName>
</protein>
<evidence type="ECO:0000313" key="1">
    <source>
        <dbReference type="EMBL" id="HGI74650.1"/>
    </source>
</evidence>
<gene>
    <name evidence="1" type="ORF">ENU96_03090</name>
</gene>
<reference evidence="1" key="1">
    <citation type="journal article" date="2020" name="mSystems">
        <title>Genome- and Community-Level Interaction Insights into Carbon Utilization and Element Cycling Functions of Hydrothermarchaeota in Hydrothermal Sediment.</title>
        <authorList>
            <person name="Zhou Z."/>
            <person name="Liu Y."/>
            <person name="Xu W."/>
            <person name="Pan J."/>
            <person name="Luo Z.H."/>
            <person name="Li M."/>
        </authorList>
    </citation>
    <scope>NUCLEOTIDE SEQUENCE [LARGE SCALE GENOMIC DNA]</scope>
    <source>
        <strain evidence="1">SpSt-716</strain>
    </source>
</reference>
<comment type="caution">
    <text evidence="1">The sequence shown here is derived from an EMBL/GenBank/DDBJ whole genome shotgun (WGS) entry which is preliminary data.</text>
</comment>
<name>A0A7V3YL23_9BACT</name>
<accession>A0A7V3YL23</accession>